<dbReference type="AlphaFoldDB" id="A0A0F9M5D3"/>
<gene>
    <name evidence="1" type="ORF">LCGC14_1501650</name>
</gene>
<accession>A0A0F9M5D3</accession>
<name>A0A0F9M5D3_9ZZZZ</name>
<reference evidence="1" key="1">
    <citation type="journal article" date="2015" name="Nature">
        <title>Complex archaea that bridge the gap between prokaryotes and eukaryotes.</title>
        <authorList>
            <person name="Spang A."/>
            <person name="Saw J.H."/>
            <person name="Jorgensen S.L."/>
            <person name="Zaremba-Niedzwiedzka K."/>
            <person name="Martijn J."/>
            <person name="Lind A.E."/>
            <person name="van Eijk R."/>
            <person name="Schleper C."/>
            <person name="Guy L."/>
            <person name="Ettema T.J."/>
        </authorList>
    </citation>
    <scope>NUCLEOTIDE SEQUENCE</scope>
</reference>
<dbReference type="EMBL" id="LAZR01010904">
    <property type="protein sequence ID" value="KKM64417.1"/>
    <property type="molecule type" value="Genomic_DNA"/>
</dbReference>
<protein>
    <submittedName>
        <fullName evidence="1">Uncharacterized protein</fullName>
    </submittedName>
</protein>
<feature type="non-terminal residue" evidence="1">
    <location>
        <position position="1"/>
    </location>
</feature>
<evidence type="ECO:0000313" key="1">
    <source>
        <dbReference type="EMBL" id="KKM64417.1"/>
    </source>
</evidence>
<comment type="caution">
    <text evidence="1">The sequence shown here is derived from an EMBL/GenBank/DDBJ whole genome shotgun (WGS) entry which is preliminary data.</text>
</comment>
<sequence>PLRNEDQEEIGSIDEAQAMYNNDLENEISPEQLGISHEQEFWAHCSVRHEAVLLNAET</sequence>
<proteinExistence type="predicted"/>
<organism evidence="1">
    <name type="scientific">marine sediment metagenome</name>
    <dbReference type="NCBI Taxonomy" id="412755"/>
    <lineage>
        <taxon>unclassified sequences</taxon>
        <taxon>metagenomes</taxon>
        <taxon>ecological metagenomes</taxon>
    </lineage>
</organism>